<dbReference type="InterPro" id="IPR050366">
    <property type="entry name" value="BP-dependent_transpt_permease"/>
</dbReference>
<feature type="transmembrane region" description="Helical" evidence="12">
    <location>
        <begin position="354"/>
        <end position="375"/>
    </location>
</feature>
<evidence type="ECO:0000256" key="2">
    <source>
        <dbReference type="ARBA" id="ARBA00022448"/>
    </source>
</evidence>
<keyword evidence="6" id="KW-0571">Peptide transport</keyword>
<reference evidence="15 16" key="1">
    <citation type="submission" date="2020-08" db="EMBL/GenBank/DDBJ databases">
        <title>Genomic Encyclopedia of Type Strains, Phase IV (KMG-IV): sequencing the most valuable type-strain genomes for metagenomic binning, comparative biology and taxonomic classification.</title>
        <authorList>
            <person name="Goeker M."/>
        </authorList>
    </citation>
    <scope>NUCLEOTIDE SEQUENCE [LARGE SCALE GENOMIC DNA]</scope>
    <source>
        <strain evidence="15 16">DSM 5895</strain>
    </source>
</reference>
<evidence type="ECO:0000256" key="4">
    <source>
        <dbReference type="ARBA" id="ARBA00022519"/>
    </source>
</evidence>
<evidence type="ECO:0000256" key="8">
    <source>
        <dbReference type="ARBA" id="ARBA00022989"/>
    </source>
</evidence>
<dbReference type="GO" id="GO:0005886">
    <property type="term" value="C:plasma membrane"/>
    <property type="evidence" value="ECO:0007669"/>
    <property type="project" value="UniProtKB-SubCell"/>
</dbReference>
<feature type="transmembrane region" description="Helical" evidence="12">
    <location>
        <begin position="189"/>
        <end position="211"/>
    </location>
</feature>
<evidence type="ECO:0000256" key="7">
    <source>
        <dbReference type="ARBA" id="ARBA00022927"/>
    </source>
</evidence>
<dbReference type="Gene3D" id="1.10.3720.10">
    <property type="entry name" value="MetI-like"/>
    <property type="match status" value="1"/>
</dbReference>
<dbReference type="PANTHER" id="PTHR43386:SF2">
    <property type="entry name" value="OLIGOPEPTIDE TRANSPORT SYSTEM PERMEASE PROTEIN OPPC"/>
    <property type="match status" value="1"/>
</dbReference>
<dbReference type="PANTHER" id="PTHR43386">
    <property type="entry name" value="OLIGOPEPTIDE TRANSPORT SYSTEM PERMEASE PROTEIN APPC"/>
    <property type="match status" value="1"/>
</dbReference>
<dbReference type="Pfam" id="PF12911">
    <property type="entry name" value="OppC_N"/>
    <property type="match status" value="1"/>
</dbReference>
<dbReference type="CDD" id="cd06261">
    <property type="entry name" value="TM_PBP2"/>
    <property type="match status" value="1"/>
</dbReference>
<keyword evidence="2 12" id="KW-0813">Transport</keyword>
<dbReference type="AlphaFoldDB" id="A0A839ZG04"/>
<organism evidence="15 16">
    <name type="scientific">Ancylobacter tetraedralis</name>
    <dbReference type="NCBI Taxonomy" id="217068"/>
    <lineage>
        <taxon>Bacteria</taxon>
        <taxon>Pseudomonadati</taxon>
        <taxon>Pseudomonadota</taxon>
        <taxon>Alphaproteobacteria</taxon>
        <taxon>Hyphomicrobiales</taxon>
        <taxon>Xanthobacteraceae</taxon>
        <taxon>Ancylobacter</taxon>
    </lineage>
</organism>
<dbReference type="EMBL" id="JACICD010000013">
    <property type="protein sequence ID" value="MBB3773704.1"/>
    <property type="molecule type" value="Genomic_DNA"/>
</dbReference>
<dbReference type="GO" id="GO:0015833">
    <property type="term" value="P:peptide transport"/>
    <property type="evidence" value="ECO:0007669"/>
    <property type="project" value="UniProtKB-KW"/>
</dbReference>
<evidence type="ECO:0000256" key="10">
    <source>
        <dbReference type="ARBA" id="ARBA00024202"/>
    </source>
</evidence>
<feature type="transmembrane region" description="Helical" evidence="12">
    <location>
        <begin position="281"/>
        <end position="297"/>
    </location>
</feature>
<protein>
    <recommendedName>
        <fullName evidence="11">Oligopeptide transport system permease protein OppC</fullName>
    </recommendedName>
</protein>
<dbReference type="Pfam" id="PF00528">
    <property type="entry name" value="BPD_transp_1"/>
    <property type="match status" value="1"/>
</dbReference>
<dbReference type="InterPro" id="IPR025966">
    <property type="entry name" value="OppC_N"/>
</dbReference>
<keyword evidence="5 12" id="KW-0812">Transmembrane</keyword>
<accession>A0A839ZG04</accession>
<keyword evidence="7" id="KW-0653">Protein transport</keyword>
<dbReference type="GO" id="GO:0015031">
    <property type="term" value="P:protein transport"/>
    <property type="evidence" value="ECO:0007669"/>
    <property type="project" value="UniProtKB-KW"/>
</dbReference>
<evidence type="ECO:0000256" key="11">
    <source>
        <dbReference type="ARBA" id="ARBA00072251"/>
    </source>
</evidence>
<evidence type="ECO:0000313" key="15">
    <source>
        <dbReference type="EMBL" id="MBB3773704.1"/>
    </source>
</evidence>
<dbReference type="SUPFAM" id="SSF161098">
    <property type="entry name" value="MetI-like"/>
    <property type="match status" value="1"/>
</dbReference>
<keyword evidence="8 12" id="KW-1133">Transmembrane helix</keyword>
<keyword evidence="9 12" id="KW-0472">Membrane</keyword>
<evidence type="ECO:0000256" key="12">
    <source>
        <dbReference type="RuleBase" id="RU363032"/>
    </source>
</evidence>
<evidence type="ECO:0000256" key="5">
    <source>
        <dbReference type="ARBA" id="ARBA00022692"/>
    </source>
</evidence>
<evidence type="ECO:0000256" key="1">
    <source>
        <dbReference type="ARBA" id="ARBA00004429"/>
    </source>
</evidence>
<evidence type="ECO:0000256" key="3">
    <source>
        <dbReference type="ARBA" id="ARBA00022475"/>
    </source>
</evidence>
<evidence type="ECO:0000256" key="9">
    <source>
        <dbReference type="ARBA" id="ARBA00023136"/>
    </source>
</evidence>
<feature type="domain" description="ABC transmembrane type-1" evidence="14">
    <location>
        <begin position="187"/>
        <end position="376"/>
    </location>
</feature>
<keyword evidence="3" id="KW-1003">Cell membrane</keyword>
<dbReference type="GO" id="GO:0055085">
    <property type="term" value="P:transmembrane transport"/>
    <property type="evidence" value="ECO:0007669"/>
    <property type="project" value="InterPro"/>
</dbReference>
<comment type="caution">
    <text evidence="15">The sequence shown here is derived from an EMBL/GenBank/DDBJ whole genome shotgun (WGS) entry which is preliminary data.</text>
</comment>
<dbReference type="InterPro" id="IPR000515">
    <property type="entry name" value="MetI-like"/>
</dbReference>
<comment type="similarity">
    <text evidence="10">Belongs to the binding-protein-dependent transport system permease family. OppBC subfamily.</text>
</comment>
<evidence type="ECO:0000259" key="14">
    <source>
        <dbReference type="PROSITE" id="PS50928"/>
    </source>
</evidence>
<dbReference type="PROSITE" id="PS50928">
    <property type="entry name" value="ABC_TM1"/>
    <property type="match status" value="1"/>
</dbReference>
<comment type="subcellular location">
    <subcellularLocation>
        <location evidence="1">Cell inner membrane</location>
        <topology evidence="1">Multi-pass membrane protein</topology>
    </subcellularLocation>
    <subcellularLocation>
        <location evidence="12">Cell membrane</location>
        <topology evidence="12">Multi-pass membrane protein</topology>
    </subcellularLocation>
</comment>
<feature type="transmembrane region" description="Helical" evidence="12">
    <location>
        <begin position="44"/>
        <end position="65"/>
    </location>
</feature>
<feature type="region of interest" description="Disordered" evidence="13">
    <location>
        <begin position="1"/>
        <end position="25"/>
    </location>
</feature>
<dbReference type="Proteomes" id="UP000533469">
    <property type="component" value="Unassembled WGS sequence"/>
</dbReference>
<keyword evidence="16" id="KW-1185">Reference proteome</keyword>
<evidence type="ECO:0000256" key="13">
    <source>
        <dbReference type="SAM" id="MobiDB-lite"/>
    </source>
</evidence>
<proteinExistence type="inferred from homology"/>
<feature type="transmembrane region" description="Helical" evidence="12">
    <location>
        <begin position="231"/>
        <end position="260"/>
    </location>
</feature>
<dbReference type="InterPro" id="IPR035906">
    <property type="entry name" value="MetI-like_sf"/>
</dbReference>
<evidence type="ECO:0000256" key="6">
    <source>
        <dbReference type="ARBA" id="ARBA00022856"/>
    </source>
</evidence>
<name>A0A839ZG04_9HYPH</name>
<feature type="transmembrane region" description="Helical" evidence="12">
    <location>
        <begin position="309"/>
        <end position="333"/>
    </location>
</feature>
<keyword evidence="4" id="KW-0997">Cell inner membrane</keyword>
<dbReference type="RefSeq" id="WP_425485848.1">
    <property type="nucleotide sequence ID" value="NZ_JACICD010000013.1"/>
</dbReference>
<sequence>MSDITVPAAGDAPRPSLSPAAPPPVAKGRSLWSDAWRRLTANRAAVVSAVYLVVMTLACLIGPLVTGHDYTTIYTDYVRVPPSLTPYPKQDQIAGALEDVVKRMRVDLVEWHEQDERVSVTVRSARPVDPRVLRYFERSPSFLDPRIEATAPDGLSMTLSAAVARHYFLFGTDNTGRDLLTRTLIAGRVSLAIGLLAGLTAVLIGVTYGAASGFLGGRVDDVMMRFVDILYSLPFIFLVIMLVVFFGRNFVLMFIAVGAVQWLDMARIVRGQALSIRRQEYVQAAMAMGVSPAGILWRHVVPNTLGPVAVYMTLLVPQVILLESFLSYLGLGVQEPLTSWGVLIAQGSKNIPSANWLLIFPSLFLTSTLFALNFLGDGLRDALDPKDR</sequence>
<evidence type="ECO:0000313" key="16">
    <source>
        <dbReference type="Proteomes" id="UP000533469"/>
    </source>
</evidence>
<gene>
    <name evidence="15" type="ORF">FHS55_004348</name>
</gene>